<dbReference type="STRING" id="709986.Deima_0350"/>
<dbReference type="InterPro" id="IPR012338">
    <property type="entry name" value="Beta-lactam/transpept-like"/>
</dbReference>
<accession>E8U366</accession>
<dbReference type="OrthoDB" id="3171327at2"/>
<dbReference type="PANTHER" id="PTHR43283">
    <property type="entry name" value="BETA-LACTAMASE-RELATED"/>
    <property type="match status" value="1"/>
</dbReference>
<name>E8U366_DEIML</name>
<organism evidence="2 3">
    <name type="scientific">Deinococcus maricopensis (strain DSM 21211 / LMG 22137 / NRRL B-23946 / LB-34)</name>
    <dbReference type="NCBI Taxonomy" id="709986"/>
    <lineage>
        <taxon>Bacteria</taxon>
        <taxon>Thermotogati</taxon>
        <taxon>Deinococcota</taxon>
        <taxon>Deinococci</taxon>
        <taxon>Deinococcales</taxon>
        <taxon>Deinococcaceae</taxon>
        <taxon>Deinococcus</taxon>
    </lineage>
</organism>
<dbReference type="InterPro" id="IPR001466">
    <property type="entry name" value="Beta-lactam-related"/>
</dbReference>
<reference evidence="3" key="2">
    <citation type="submission" date="2011-01" db="EMBL/GenBank/DDBJ databases">
        <title>The complete genome of Deinococcus maricopensis DSM 21211.</title>
        <authorList>
            <consortium name="US DOE Joint Genome Institute (JGI-PGF)"/>
            <person name="Lucas S."/>
            <person name="Copeland A."/>
            <person name="Lapidus A."/>
            <person name="Goodwin L."/>
            <person name="Pitluck S."/>
            <person name="Kyrpides N."/>
            <person name="Mavromatis K."/>
            <person name="Pagani I."/>
            <person name="Ivanova N."/>
            <person name="Ovchinnikova G."/>
            <person name="Zeytun A."/>
            <person name="Detter J.C."/>
            <person name="Han C."/>
            <person name="Land M."/>
            <person name="Hauser L."/>
            <person name="Markowitz V."/>
            <person name="Cheng J.-F."/>
            <person name="Hugenholtz P."/>
            <person name="Woyke T."/>
            <person name="Wu D."/>
            <person name="Pukall R."/>
            <person name="Gehrich-Schroeter G."/>
            <person name="Brambilla E."/>
            <person name="Klenk H.-P."/>
            <person name="Eisen J.A."/>
        </authorList>
    </citation>
    <scope>NUCLEOTIDE SEQUENCE [LARGE SCALE GENOMIC DNA]</scope>
    <source>
        <strain evidence="3">DSM 21211 / LMG 22137 / NRRL B-23946 / LB-34</strain>
    </source>
</reference>
<evidence type="ECO:0000259" key="1">
    <source>
        <dbReference type="Pfam" id="PF00144"/>
    </source>
</evidence>
<proteinExistence type="predicted"/>
<dbReference type="AlphaFoldDB" id="E8U366"/>
<dbReference type="SUPFAM" id="SSF56601">
    <property type="entry name" value="beta-lactamase/transpeptidase-like"/>
    <property type="match status" value="1"/>
</dbReference>
<feature type="domain" description="Beta-lactamase-related" evidence="1">
    <location>
        <begin position="25"/>
        <end position="319"/>
    </location>
</feature>
<dbReference type="PANTHER" id="PTHR43283:SF3">
    <property type="entry name" value="BETA-LACTAMASE FAMILY PROTEIN (AFU_ORTHOLOGUE AFUA_5G07500)"/>
    <property type="match status" value="1"/>
</dbReference>
<dbReference type="HOGENOM" id="CLU_854493_0_0_0"/>
<dbReference type="InterPro" id="IPR050789">
    <property type="entry name" value="Diverse_Enzym_Activities"/>
</dbReference>
<dbReference type="KEGG" id="dmr:Deima_0350"/>
<keyword evidence="3" id="KW-1185">Reference proteome</keyword>
<reference evidence="2 3" key="1">
    <citation type="journal article" date="2011" name="Stand. Genomic Sci.">
        <title>Complete genome sequence of Deinococcus maricopensis type strain (LB-34).</title>
        <authorList>
            <person name="Pukall R."/>
            <person name="Zeytun A."/>
            <person name="Lucas S."/>
            <person name="Lapidus A."/>
            <person name="Hammon N."/>
            <person name="Deshpande S."/>
            <person name="Nolan M."/>
            <person name="Cheng J.F."/>
            <person name="Pitluck S."/>
            <person name="Liolios K."/>
            <person name="Pagani I."/>
            <person name="Mikhailova N."/>
            <person name="Ivanova N."/>
            <person name="Mavromatis K."/>
            <person name="Pati A."/>
            <person name="Tapia R."/>
            <person name="Han C."/>
            <person name="Goodwin L."/>
            <person name="Chen A."/>
            <person name="Palaniappan K."/>
            <person name="Land M."/>
            <person name="Hauser L."/>
            <person name="Chang Y.J."/>
            <person name="Jeffries C.D."/>
            <person name="Brambilla E.M."/>
            <person name="Rohde M."/>
            <person name="Goker M."/>
            <person name="Detter J.C."/>
            <person name="Woyke T."/>
            <person name="Bristow J."/>
            <person name="Eisen J.A."/>
            <person name="Markowitz V."/>
            <person name="Hugenholtz P."/>
            <person name="Kyrpides N.C."/>
            <person name="Klenk H.P."/>
        </authorList>
    </citation>
    <scope>NUCLEOTIDE SEQUENCE [LARGE SCALE GENOMIC DNA]</scope>
    <source>
        <strain evidence="3">DSM 21211 / LMG 22137 / NRRL B-23946 / LB-34</strain>
    </source>
</reference>
<dbReference type="MEROPS" id="S12.006"/>
<dbReference type="Pfam" id="PF00144">
    <property type="entry name" value="Beta-lactamase"/>
    <property type="match status" value="1"/>
</dbReference>
<gene>
    <name evidence="2" type="ordered locus">Deima_0350</name>
</gene>
<dbReference type="EMBL" id="CP002454">
    <property type="protein sequence ID" value="ADV66011.1"/>
    <property type="molecule type" value="Genomic_DNA"/>
</dbReference>
<sequence precursor="true">MFRPDPHLTALTQLSDLLSRDVRTLRPLLRQAFARGGVLGVSHHGTPLLLPFRGVPARGIFELASVTKPFTAALAAALVDAGHLSWDAPLRTRGGPFRALPATITPRTLATHTSGLPAHPARAALTVLTHYHDPYGGLRAPDVLASAARWAPRRAPHRFGYSNLGAGVLALALADTAGEALSADGFARALRTWVTDPLTLPNVSLTPGAPLVLPAGPLGSARTTGFGGLVGAGGLFGNADDLLRFGEAHLDGRAGTHWTAQERPAALPAPMSAVTPGWFVTGAAHWHDGVARGTRTAVGFAAPSGTVVALLARGGETPAGPRDVLPRLLRALLSTA</sequence>
<dbReference type="Gene3D" id="3.40.710.10">
    <property type="entry name" value="DD-peptidase/beta-lactamase superfamily"/>
    <property type="match status" value="1"/>
</dbReference>
<evidence type="ECO:0000313" key="2">
    <source>
        <dbReference type="EMBL" id="ADV66011.1"/>
    </source>
</evidence>
<dbReference type="eggNOG" id="COG1680">
    <property type="taxonomic scope" value="Bacteria"/>
</dbReference>
<evidence type="ECO:0000313" key="3">
    <source>
        <dbReference type="Proteomes" id="UP000008635"/>
    </source>
</evidence>
<dbReference type="RefSeq" id="WP_013555516.1">
    <property type="nucleotide sequence ID" value="NC_014958.1"/>
</dbReference>
<protein>
    <submittedName>
        <fullName evidence="2">Beta-lactamase</fullName>
    </submittedName>
</protein>
<dbReference type="Proteomes" id="UP000008635">
    <property type="component" value="Chromosome"/>
</dbReference>